<keyword evidence="3" id="KW-0812">Transmembrane</keyword>
<dbReference type="InterPro" id="IPR054722">
    <property type="entry name" value="PolX-like_BBD"/>
</dbReference>
<evidence type="ECO:0000313" key="7">
    <source>
        <dbReference type="Proteomes" id="UP000701853"/>
    </source>
</evidence>
<dbReference type="AlphaFoldDB" id="A0A8J6CVC1"/>
<organism evidence="6 7">
    <name type="scientific">Gossypium anomalum</name>
    <dbReference type="NCBI Taxonomy" id="47600"/>
    <lineage>
        <taxon>Eukaryota</taxon>
        <taxon>Viridiplantae</taxon>
        <taxon>Streptophyta</taxon>
        <taxon>Embryophyta</taxon>
        <taxon>Tracheophyta</taxon>
        <taxon>Spermatophyta</taxon>
        <taxon>Magnoliopsida</taxon>
        <taxon>eudicotyledons</taxon>
        <taxon>Gunneridae</taxon>
        <taxon>Pentapetalae</taxon>
        <taxon>rosids</taxon>
        <taxon>malvids</taxon>
        <taxon>Malvales</taxon>
        <taxon>Malvaceae</taxon>
        <taxon>Malvoideae</taxon>
        <taxon>Gossypium</taxon>
    </lineage>
</organism>
<feature type="domain" description="Retrovirus-related Pol polyprotein from transposon TNT 1-94-like beta-barrel" evidence="5">
    <location>
        <begin position="364"/>
        <end position="440"/>
    </location>
</feature>
<feature type="compositionally biased region" description="Polar residues" evidence="2">
    <location>
        <begin position="253"/>
        <end position="263"/>
    </location>
</feature>
<protein>
    <recommendedName>
        <fullName evidence="8">Reverse transcriptase Ty1/copia-type domain-containing protein</fullName>
    </recommendedName>
</protein>
<evidence type="ECO:0000259" key="5">
    <source>
        <dbReference type="Pfam" id="PF22936"/>
    </source>
</evidence>
<dbReference type="OrthoDB" id="1749397at2759"/>
<keyword evidence="3" id="KW-0472">Membrane</keyword>
<dbReference type="SUPFAM" id="SSF56672">
    <property type="entry name" value="DNA/RNA polymerases"/>
    <property type="match status" value="1"/>
</dbReference>
<proteinExistence type="predicted"/>
<keyword evidence="1" id="KW-0645">Protease</keyword>
<reference evidence="6 7" key="1">
    <citation type="journal article" date="2021" name="bioRxiv">
        <title>The Gossypium anomalum genome as a resource for cotton improvement and evolutionary analysis of hybrid incompatibility.</title>
        <authorList>
            <person name="Grover C.E."/>
            <person name="Yuan D."/>
            <person name="Arick M.A."/>
            <person name="Miller E.R."/>
            <person name="Hu G."/>
            <person name="Peterson D.G."/>
            <person name="Wendel J.F."/>
            <person name="Udall J.A."/>
        </authorList>
    </citation>
    <scope>NUCLEOTIDE SEQUENCE [LARGE SCALE GENOMIC DNA]</scope>
    <source>
        <strain evidence="6">JFW-Udall</strain>
        <tissue evidence="6">Leaf</tissue>
    </source>
</reference>
<evidence type="ECO:0000256" key="2">
    <source>
        <dbReference type="SAM" id="MobiDB-lite"/>
    </source>
</evidence>
<keyword evidence="1" id="KW-0378">Hydrolase</keyword>
<dbReference type="GO" id="GO:0004190">
    <property type="term" value="F:aspartic-type endopeptidase activity"/>
    <property type="evidence" value="ECO:0007669"/>
    <property type="project" value="UniProtKB-KW"/>
</dbReference>
<dbReference type="Proteomes" id="UP000701853">
    <property type="component" value="Chromosome 7"/>
</dbReference>
<evidence type="ECO:0008006" key="8">
    <source>
        <dbReference type="Google" id="ProtNLM"/>
    </source>
</evidence>
<sequence length="1066" mass="117658">MAITVSDDSTSVEHGCQPLNNARLVHSFPRHDILEDGKLVSNKDYSAFLQQDRLLTSWLLSTIHSSTEPHSASDVWYTATRLFAAVSGAKLSHFRHALYSIKKEKVEIVLVGLLLDFDVMRAVPKEVLIHVNFVEPVSSPVTFVRGIRPPFDGVEKALTPIDNGAQGSDARVSFSSRVQAGFDGSWMLLTAFFSSEGFWGASSLPWSSTRPYNFVDVGVDGFRCTSGLGLHIRRPASFGYHPGPSMRDRPAGPNSNIRPPVSNFPTGPTSNHVQFESPLKRGCDFGPSSDGAYNTPGLSIPWRTKPKARVYTGSDPCIGLLRIPDFHGSNFTESSGSHVNTVQFGSNGSGTDSYIHMLVGTVSWYPYSEATHHVCRDALALHEFTPYLGKASLLMGDGTATMISSIGNSVLPMQSKLLCLTNVFCVPNIRKNLLSVSQFGTNNDMFFEFYPTYFVVKDAMTWEILLTGHIRDGLYQFSSPVMTVQSSKAPVAAHIGLQPWSKICNVFSLWHKCLGHPSVSGLASVAYGDINIMYLLLLCVLDLRGFILFIKSLRPWTVSFGFSNSSKLSLEKPLNSFRVIRVESIDPSCLLSHLKGLFIGYLVHILPNRMEWLSTNIVTLLTLIVISRHVVFDESCFLSTEPTTESSVPETSPLVSTSVPLVKKVFSQPMEFSTVQLSESTSQPDIYSSPFLSNVPQCEVRSDREPYGSSVPSDDAVHSSIRLTTTTPSSTNIQASSLPITNNHPMVTRSKVGIFKPRVMSVEAEEPSTIEEAFSTSEWQAIAQAEYDALIHNSTWDLIPLPPNRKVIGCKWLFKIKKNPDGTIAQQKAHLVAKGYSQVPGCDFKETFSPVIKPTTIWEILSIAVSKGWQLRQVDVNNAFLNGDLGSEVFMHRPPGYVQNDSTGKPLKKYIRDTLDKSSMSHAKSVHTPMISSSTMSKDDGDRLCDPTEYRSLAGALQYVVLTRPDIAYAMPTGGWILMIGGLHRATAYILGIHLYLGVPRNKWFHGLRLRLNIAVLLQPLVILPVTVTTNHVLHSKFKHVELDLFFVREKVADGSVFVGEVPACD</sequence>
<dbReference type="Pfam" id="PF07727">
    <property type="entry name" value="RVT_2"/>
    <property type="match status" value="1"/>
</dbReference>
<evidence type="ECO:0000256" key="3">
    <source>
        <dbReference type="SAM" id="Phobius"/>
    </source>
</evidence>
<feature type="transmembrane region" description="Helical" evidence="3">
    <location>
        <begin position="1010"/>
        <end position="1028"/>
    </location>
</feature>
<dbReference type="EMBL" id="JAHUZN010000007">
    <property type="protein sequence ID" value="KAG8488797.1"/>
    <property type="molecule type" value="Genomic_DNA"/>
</dbReference>
<evidence type="ECO:0000256" key="1">
    <source>
        <dbReference type="ARBA" id="ARBA00022750"/>
    </source>
</evidence>
<evidence type="ECO:0000259" key="4">
    <source>
        <dbReference type="Pfam" id="PF07727"/>
    </source>
</evidence>
<evidence type="ECO:0000313" key="6">
    <source>
        <dbReference type="EMBL" id="KAG8488797.1"/>
    </source>
</evidence>
<gene>
    <name evidence="6" type="ORF">CXB51_016823</name>
</gene>
<dbReference type="Pfam" id="PF22936">
    <property type="entry name" value="Pol_BBD"/>
    <property type="match status" value="1"/>
</dbReference>
<keyword evidence="1" id="KW-0064">Aspartyl protease</keyword>
<feature type="domain" description="Reverse transcriptase Ty1/copia-type" evidence="4">
    <location>
        <begin position="793"/>
        <end position="906"/>
    </location>
</feature>
<dbReference type="InterPro" id="IPR013103">
    <property type="entry name" value="RVT_2"/>
</dbReference>
<keyword evidence="3" id="KW-1133">Transmembrane helix</keyword>
<keyword evidence="7" id="KW-1185">Reference proteome</keyword>
<accession>A0A8J6CVC1</accession>
<comment type="caution">
    <text evidence="6">The sequence shown here is derived from an EMBL/GenBank/DDBJ whole genome shotgun (WGS) entry which is preliminary data.</text>
</comment>
<feature type="transmembrane region" description="Helical" evidence="3">
    <location>
        <begin position="976"/>
        <end position="998"/>
    </location>
</feature>
<name>A0A8J6CVC1_9ROSI</name>
<dbReference type="InterPro" id="IPR043502">
    <property type="entry name" value="DNA/RNA_pol_sf"/>
</dbReference>
<feature type="region of interest" description="Disordered" evidence="2">
    <location>
        <begin position="239"/>
        <end position="263"/>
    </location>
</feature>